<evidence type="ECO:0000313" key="1">
    <source>
        <dbReference type="EMBL" id="GGN57278.1"/>
    </source>
</evidence>
<dbReference type="Proteomes" id="UP000605099">
    <property type="component" value="Unassembled WGS sequence"/>
</dbReference>
<name>A0ABQ2JUP8_9SPHN</name>
<gene>
    <name evidence="1" type="ORF">GCM10011349_35670</name>
</gene>
<sequence>MPETQNENRSLRNFVAYFVIANDDSPYLARIEGIQPLAEARVVQQPTRRTGQFLDNARRGIGREWFQMFMKANKVRRSLAGPLDFHAKGGASGSFVERLSAQATML</sequence>
<evidence type="ECO:0000313" key="2">
    <source>
        <dbReference type="Proteomes" id="UP000605099"/>
    </source>
</evidence>
<organism evidence="1 2">
    <name type="scientific">Novosphingobium indicum</name>
    <dbReference type="NCBI Taxonomy" id="462949"/>
    <lineage>
        <taxon>Bacteria</taxon>
        <taxon>Pseudomonadati</taxon>
        <taxon>Pseudomonadota</taxon>
        <taxon>Alphaproteobacteria</taxon>
        <taxon>Sphingomonadales</taxon>
        <taxon>Sphingomonadaceae</taxon>
        <taxon>Novosphingobium</taxon>
    </lineage>
</organism>
<reference evidence="2" key="1">
    <citation type="journal article" date="2019" name="Int. J. Syst. Evol. Microbiol.">
        <title>The Global Catalogue of Microorganisms (GCM) 10K type strain sequencing project: providing services to taxonomists for standard genome sequencing and annotation.</title>
        <authorList>
            <consortium name="The Broad Institute Genomics Platform"/>
            <consortium name="The Broad Institute Genome Sequencing Center for Infectious Disease"/>
            <person name="Wu L."/>
            <person name="Ma J."/>
        </authorList>
    </citation>
    <scope>NUCLEOTIDE SEQUENCE [LARGE SCALE GENOMIC DNA]</scope>
    <source>
        <strain evidence="2">CGMCC 1.6784</strain>
    </source>
</reference>
<keyword evidence="2" id="KW-1185">Reference proteome</keyword>
<comment type="caution">
    <text evidence="1">The sequence shown here is derived from an EMBL/GenBank/DDBJ whole genome shotgun (WGS) entry which is preliminary data.</text>
</comment>
<accession>A0ABQ2JUP8</accession>
<dbReference type="EMBL" id="BMLK01000019">
    <property type="protein sequence ID" value="GGN57278.1"/>
    <property type="molecule type" value="Genomic_DNA"/>
</dbReference>
<protein>
    <submittedName>
        <fullName evidence="1">Uncharacterized protein</fullName>
    </submittedName>
</protein>
<proteinExistence type="predicted"/>